<reference evidence="1 2" key="1">
    <citation type="submission" date="2018-06" db="EMBL/GenBank/DDBJ databases">
        <authorList>
            <consortium name="Pathogen Informatics"/>
            <person name="Doyle S."/>
        </authorList>
    </citation>
    <scope>NUCLEOTIDE SEQUENCE [LARGE SCALE GENOMIC DNA]</scope>
    <source>
        <strain evidence="1 2">NCTC13156</strain>
    </source>
</reference>
<dbReference type="Proteomes" id="UP000255269">
    <property type="component" value="Unassembled WGS sequence"/>
</dbReference>
<dbReference type="AlphaFoldDB" id="A0A377Q533"/>
<accession>A0A377Q533</accession>
<protein>
    <submittedName>
        <fullName evidence="1">Uncharacterized protein</fullName>
    </submittedName>
</protein>
<sequence>MLQRARSSSSRSFMREAEFAKLILDNPYEEDYFKDLISEVVSNRKNPEKTYTGAKGLREQLLSCFLQKGEVKTANVWARLVPSNLTEVEFLLETIEERLRAEKDIFGAVELHLADREILSPHIQYVGTNAEKAEIIIAKTLVEFKYEVSITSAIGKKYEEYEKPYETSSGDLPIVKMDKFFEEQKEHREQTKEIQDILDEIDEMQNQFLNNFLTEAQTYMDETDKITQKMIKNIEEGISNYDYLKSQKIIDDSAKDLEAALAEIDDEIEKIIQRNREM</sequence>
<gene>
    <name evidence="1" type="ORF">NCTC13156_01778</name>
</gene>
<proteinExistence type="predicted"/>
<organism evidence="1 2">
    <name type="scientific">Helicobacter pullorum</name>
    <dbReference type="NCBI Taxonomy" id="35818"/>
    <lineage>
        <taxon>Bacteria</taxon>
        <taxon>Pseudomonadati</taxon>
        <taxon>Campylobacterota</taxon>
        <taxon>Epsilonproteobacteria</taxon>
        <taxon>Campylobacterales</taxon>
        <taxon>Helicobacteraceae</taxon>
        <taxon>Helicobacter</taxon>
    </lineage>
</organism>
<dbReference type="RefSeq" id="WP_115057357.1">
    <property type="nucleotide sequence ID" value="NZ_UGJF01000002.1"/>
</dbReference>
<evidence type="ECO:0000313" key="2">
    <source>
        <dbReference type="Proteomes" id="UP000255269"/>
    </source>
</evidence>
<name>A0A377Q533_9HELI</name>
<dbReference type="EMBL" id="UGJF01000002">
    <property type="protein sequence ID" value="STQ88971.1"/>
    <property type="molecule type" value="Genomic_DNA"/>
</dbReference>
<evidence type="ECO:0000313" key="1">
    <source>
        <dbReference type="EMBL" id="STQ88971.1"/>
    </source>
</evidence>